<comment type="caution">
    <text evidence="2">The sequence shown here is derived from an EMBL/GenBank/DDBJ whole genome shotgun (WGS) entry which is preliminary data.</text>
</comment>
<dbReference type="InterPro" id="IPR041588">
    <property type="entry name" value="Integrase_H2C2"/>
</dbReference>
<name>A0A388M0K8_CHABU</name>
<evidence type="ECO:0000313" key="3">
    <source>
        <dbReference type="Proteomes" id="UP000265515"/>
    </source>
</evidence>
<dbReference type="Gramene" id="GBG88107">
    <property type="protein sequence ID" value="GBG88107"/>
    <property type="gene ID" value="CBR_g46596"/>
</dbReference>
<reference evidence="2 3" key="1">
    <citation type="journal article" date="2018" name="Cell">
        <title>The Chara Genome: Secondary Complexity and Implications for Plant Terrestrialization.</title>
        <authorList>
            <person name="Nishiyama T."/>
            <person name="Sakayama H."/>
            <person name="Vries J.D."/>
            <person name="Buschmann H."/>
            <person name="Saint-Marcoux D."/>
            <person name="Ullrich K.K."/>
            <person name="Haas F.B."/>
            <person name="Vanderstraeten L."/>
            <person name="Becker D."/>
            <person name="Lang D."/>
            <person name="Vosolsobe S."/>
            <person name="Rombauts S."/>
            <person name="Wilhelmsson P.K.I."/>
            <person name="Janitza P."/>
            <person name="Kern R."/>
            <person name="Heyl A."/>
            <person name="Rumpler F."/>
            <person name="Villalobos L.I.A.C."/>
            <person name="Clay J.M."/>
            <person name="Skokan R."/>
            <person name="Toyoda A."/>
            <person name="Suzuki Y."/>
            <person name="Kagoshima H."/>
            <person name="Schijlen E."/>
            <person name="Tajeshwar N."/>
            <person name="Catarino B."/>
            <person name="Hetherington A.J."/>
            <person name="Saltykova A."/>
            <person name="Bonnot C."/>
            <person name="Breuninger H."/>
            <person name="Symeonidi A."/>
            <person name="Radhakrishnan G.V."/>
            <person name="Van Nieuwerburgh F."/>
            <person name="Deforce D."/>
            <person name="Chang C."/>
            <person name="Karol K.G."/>
            <person name="Hedrich R."/>
            <person name="Ulvskov P."/>
            <person name="Glockner G."/>
            <person name="Delwiche C.F."/>
            <person name="Petrasek J."/>
            <person name="Van de Peer Y."/>
            <person name="Friml J."/>
            <person name="Beilby M."/>
            <person name="Dolan L."/>
            <person name="Kohara Y."/>
            <person name="Sugano S."/>
            <person name="Fujiyama A."/>
            <person name="Delaux P.-M."/>
            <person name="Quint M."/>
            <person name="TheiBen G."/>
            <person name="Hagemann M."/>
            <person name="Harholt J."/>
            <person name="Dunand C."/>
            <person name="Zachgo S."/>
            <person name="Langdale J."/>
            <person name="Maumus F."/>
            <person name="Straeten D.V.D."/>
            <person name="Gould S.B."/>
            <person name="Rensing S.A."/>
        </authorList>
    </citation>
    <scope>NUCLEOTIDE SEQUENCE [LARGE SCALE GENOMIC DNA]</scope>
    <source>
        <strain evidence="2 3">S276</strain>
    </source>
</reference>
<dbReference type="EMBL" id="BFEA01000650">
    <property type="protein sequence ID" value="GBG88107.1"/>
    <property type="molecule type" value="Genomic_DNA"/>
</dbReference>
<dbReference type="Gene3D" id="1.10.340.70">
    <property type="match status" value="1"/>
</dbReference>
<feature type="domain" description="Integrase zinc-binding" evidence="1">
    <location>
        <begin position="8"/>
        <end position="62"/>
    </location>
</feature>
<organism evidence="2 3">
    <name type="scientific">Chara braunii</name>
    <name type="common">Braun's stonewort</name>
    <dbReference type="NCBI Taxonomy" id="69332"/>
    <lineage>
        <taxon>Eukaryota</taxon>
        <taxon>Viridiplantae</taxon>
        <taxon>Streptophyta</taxon>
        <taxon>Charophyceae</taxon>
        <taxon>Charales</taxon>
        <taxon>Characeae</taxon>
        <taxon>Chara</taxon>
    </lineage>
</organism>
<evidence type="ECO:0000259" key="1">
    <source>
        <dbReference type="Pfam" id="PF17921"/>
    </source>
</evidence>
<dbReference type="Pfam" id="PF17921">
    <property type="entry name" value="Integrase_H2C2"/>
    <property type="match status" value="1"/>
</dbReference>
<accession>A0A388M0K8</accession>
<dbReference type="AlphaFoldDB" id="A0A388M0K8"/>
<sequence length="320" mass="36608">MVVPHPFMRYDWVKTTHEETAAHFAVRITESAIDKNEWYWSNIRDDVKYIFANCQVCAADKAPIQPRRSIVPTVVERPFQRVSMDTTDIVVLPGPNSWDITTIPPAIHSDIYRTLRVWAGEVPAAWTDLLARRGDTIVPAHDTDFQLRSSRRSPSIVLSELRAAPTSHRLVSYLGLPSSIPTLWQSARDPTLSYRVKENSAPLLSEEKWNTRWEDYIELAFYLLKIEFHWSETVPFGQGLEHPEDSVELLIIQASRTAEQGDLLGFIFEKVEEGNLTLITDKLLVFLTQLVDDLPLDILSRSDEQPDTHVLSRTLEPHLV</sequence>
<dbReference type="Proteomes" id="UP000265515">
    <property type="component" value="Unassembled WGS sequence"/>
</dbReference>
<gene>
    <name evidence="2" type="ORF">CBR_g46596</name>
</gene>
<protein>
    <recommendedName>
        <fullName evidence="1">Integrase zinc-binding domain-containing protein</fullName>
    </recommendedName>
</protein>
<keyword evidence="3" id="KW-1185">Reference proteome</keyword>
<proteinExistence type="predicted"/>
<evidence type="ECO:0000313" key="2">
    <source>
        <dbReference type="EMBL" id="GBG88107.1"/>
    </source>
</evidence>